<reference evidence="3 4" key="1">
    <citation type="journal article" date="2016" name="Mol. Biol. Evol.">
        <title>Comparative Genomics of Early-Diverging Mushroom-Forming Fungi Provides Insights into the Origins of Lignocellulose Decay Capabilities.</title>
        <authorList>
            <person name="Nagy L.G."/>
            <person name="Riley R."/>
            <person name="Tritt A."/>
            <person name="Adam C."/>
            <person name="Daum C."/>
            <person name="Floudas D."/>
            <person name="Sun H."/>
            <person name="Yadav J.S."/>
            <person name="Pangilinan J."/>
            <person name="Larsson K.H."/>
            <person name="Matsuura K."/>
            <person name="Barry K."/>
            <person name="Labutti K."/>
            <person name="Kuo R."/>
            <person name="Ohm R.A."/>
            <person name="Bhattacharya S.S."/>
            <person name="Shirouzu T."/>
            <person name="Yoshinaga Y."/>
            <person name="Martin F.M."/>
            <person name="Grigoriev I.V."/>
            <person name="Hibbett D.S."/>
        </authorList>
    </citation>
    <scope>NUCLEOTIDE SEQUENCE [LARGE SCALE GENOMIC DNA]</scope>
    <source>
        <strain evidence="3 4">CBS 109695</strain>
    </source>
</reference>
<sequence>MSEETPVAIFWDIDRIPLPSESPTYEIVNKITDKAHEDGFIVMFKAYSDVPELVNGGSARYDLQAAGVSSVGCAQDGTKNVTISTDMLVYAMDHPAPATLVVISDDNQLTYVCSILRMRKYRVVVISSSHGGHLMKRRASVLIDWSELMGTISEDEDSELFSRLVQSAGDDASDAASTSNLSRGSPSEVVSPVSHMKTDARSSLRASSGNSDVSSRSSTTLGPEPTENTCPNNLHCSTYPACHCARWHEAEDVVADRASVGELPLPIETMLYRTRSLSLPHRSPQNDSPPPIEPFVTTSKPEEKASITKGQIAMISLSDSNSPPATKPLQAPETAAALTLPTEQGIKTQLPDTATAPNPSPFRNLVEELRRWPIPRPNRIAIAAAMGNRHPLACANAGCANFDEYFAGAMEAGIVNLGETISPDLVTQWISLNQDTKPRQSVSSPAGSALGALSPPREIPPKITGRFKSLIAILQQEGNSCLEYSRATTGLMERVPKAFVKGGIVGASVGGFARYVTLAEEAGVVTVSEGGAPGDRIKWISLNPTLRLSGASMDSPMSAMAAGKEPPSIPESFLPLVERLREMRDNNIAQPFRWPVNAALITKNPSIYSEVGVVDFSEYAKNAELAGIVTLGGEGQREWIALAVN</sequence>
<dbReference type="AlphaFoldDB" id="A0A166IQR1"/>
<dbReference type="InterPro" id="IPR021139">
    <property type="entry name" value="NYN"/>
</dbReference>
<dbReference type="PANTHER" id="PTHR14379:SF3">
    <property type="entry name" value="MEIOSIS REGULATOR AND MRNA STABILITY FACTOR 1"/>
    <property type="match status" value="1"/>
</dbReference>
<dbReference type="Pfam" id="PF01936">
    <property type="entry name" value="NYN"/>
    <property type="match status" value="1"/>
</dbReference>
<dbReference type="OrthoDB" id="549353at2759"/>
<feature type="compositionally biased region" description="Low complexity" evidence="1">
    <location>
        <begin position="207"/>
        <end position="218"/>
    </location>
</feature>
<evidence type="ECO:0000313" key="3">
    <source>
        <dbReference type="EMBL" id="KZP20077.1"/>
    </source>
</evidence>
<dbReference type="STRING" id="436010.A0A166IQR1"/>
<dbReference type="PANTHER" id="PTHR14379">
    <property type="entry name" value="LIMKAIN B LKAP"/>
    <property type="match status" value="1"/>
</dbReference>
<protein>
    <recommendedName>
        <fullName evidence="2">NYN domain-containing protein</fullName>
    </recommendedName>
</protein>
<name>A0A166IQR1_9AGAM</name>
<proteinExistence type="predicted"/>
<dbReference type="CDD" id="cd10910">
    <property type="entry name" value="PIN_limkain_b1_N_like"/>
    <property type="match status" value="1"/>
</dbReference>
<feature type="region of interest" description="Disordered" evidence="1">
    <location>
        <begin position="436"/>
        <end position="455"/>
    </location>
</feature>
<dbReference type="Proteomes" id="UP000076532">
    <property type="component" value="Unassembled WGS sequence"/>
</dbReference>
<accession>A0A166IQR1</accession>
<dbReference type="Gene3D" id="3.40.50.1010">
    <property type="entry name" value="5'-nuclease"/>
    <property type="match status" value="1"/>
</dbReference>
<evidence type="ECO:0000259" key="2">
    <source>
        <dbReference type="Pfam" id="PF01936"/>
    </source>
</evidence>
<dbReference type="InterPro" id="IPR024768">
    <property type="entry name" value="Marf1"/>
</dbReference>
<keyword evidence="4" id="KW-1185">Reference proteome</keyword>
<dbReference type="GO" id="GO:1905762">
    <property type="term" value="F:CCR4-NOT complex binding"/>
    <property type="evidence" value="ECO:0007669"/>
    <property type="project" value="TreeGrafter"/>
</dbReference>
<feature type="domain" description="NYN" evidence="2">
    <location>
        <begin position="7"/>
        <end position="130"/>
    </location>
</feature>
<feature type="region of interest" description="Disordered" evidence="1">
    <location>
        <begin position="171"/>
        <end position="232"/>
    </location>
</feature>
<dbReference type="GO" id="GO:0004540">
    <property type="term" value="F:RNA nuclease activity"/>
    <property type="evidence" value="ECO:0007669"/>
    <property type="project" value="InterPro"/>
</dbReference>
<dbReference type="GO" id="GO:0010468">
    <property type="term" value="P:regulation of gene expression"/>
    <property type="evidence" value="ECO:0007669"/>
    <property type="project" value="InterPro"/>
</dbReference>
<dbReference type="EMBL" id="KV417558">
    <property type="protein sequence ID" value="KZP20077.1"/>
    <property type="molecule type" value="Genomic_DNA"/>
</dbReference>
<evidence type="ECO:0000256" key="1">
    <source>
        <dbReference type="SAM" id="MobiDB-lite"/>
    </source>
</evidence>
<organism evidence="3 4">
    <name type="scientific">Athelia psychrophila</name>
    <dbReference type="NCBI Taxonomy" id="1759441"/>
    <lineage>
        <taxon>Eukaryota</taxon>
        <taxon>Fungi</taxon>
        <taxon>Dikarya</taxon>
        <taxon>Basidiomycota</taxon>
        <taxon>Agaricomycotina</taxon>
        <taxon>Agaricomycetes</taxon>
        <taxon>Agaricomycetidae</taxon>
        <taxon>Atheliales</taxon>
        <taxon>Atheliaceae</taxon>
        <taxon>Athelia</taxon>
    </lineage>
</organism>
<gene>
    <name evidence="3" type="ORF">FIBSPDRAFT_1045141</name>
</gene>
<evidence type="ECO:0000313" key="4">
    <source>
        <dbReference type="Proteomes" id="UP000076532"/>
    </source>
</evidence>
<feature type="compositionally biased region" description="Low complexity" evidence="1">
    <location>
        <begin position="443"/>
        <end position="455"/>
    </location>
</feature>
<dbReference type="GO" id="GO:0005777">
    <property type="term" value="C:peroxisome"/>
    <property type="evidence" value="ECO:0007669"/>
    <property type="project" value="InterPro"/>
</dbReference>